<comment type="caution">
    <text evidence="2">The sequence shown here is derived from an EMBL/GenBank/DDBJ whole genome shotgun (WGS) entry which is preliminary data.</text>
</comment>
<dbReference type="Proteomes" id="UP000226192">
    <property type="component" value="Unassembled WGS sequence"/>
</dbReference>
<feature type="compositionally biased region" description="Basic and acidic residues" evidence="1">
    <location>
        <begin position="67"/>
        <end position="90"/>
    </location>
</feature>
<feature type="compositionally biased region" description="Basic residues" evidence="1">
    <location>
        <begin position="91"/>
        <end position="101"/>
    </location>
</feature>
<feature type="region of interest" description="Disordered" evidence="1">
    <location>
        <begin position="42"/>
        <end position="143"/>
    </location>
</feature>
<proteinExistence type="predicted"/>
<keyword evidence="3" id="KW-1185">Reference proteome</keyword>
<gene>
    <name evidence="2" type="ORF">CDD81_6697</name>
</gene>
<name>A0A2C5XZZ4_9HYPO</name>
<accession>A0A2C5XZZ4</accession>
<organism evidence="2 3">
    <name type="scientific">Ophiocordyceps australis</name>
    <dbReference type="NCBI Taxonomy" id="1399860"/>
    <lineage>
        <taxon>Eukaryota</taxon>
        <taxon>Fungi</taxon>
        <taxon>Dikarya</taxon>
        <taxon>Ascomycota</taxon>
        <taxon>Pezizomycotina</taxon>
        <taxon>Sordariomycetes</taxon>
        <taxon>Hypocreomycetidae</taxon>
        <taxon>Hypocreales</taxon>
        <taxon>Ophiocordycipitaceae</taxon>
        <taxon>Ophiocordyceps</taxon>
    </lineage>
</organism>
<reference evidence="2 3" key="1">
    <citation type="submission" date="2017-06" db="EMBL/GenBank/DDBJ databases">
        <title>Ant-infecting Ophiocordyceps genomes reveal a high diversity of potential behavioral manipulation genes and a possible major role for enterotoxins.</title>
        <authorList>
            <person name="De Bekker C."/>
            <person name="Evans H.C."/>
            <person name="Brachmann A."/>
            <person name="Hughes D.P."/>
        </authorList>
    </citation>
    <scope>NUCLEOTIDE SEQUENCE [LARGE SCALE GENOMIC DNA]</scope>
    <source>
        <strain evidence="2 3">Map64</strain>
    </source>
</reference>
<dbReference type="EMBL" id="NJET01000063">
    <property type="protein sequence ID" value="PHH62805.1"/>
    <property type="molecule type" value="Genomic_DNA"/>
</dbReference>
<feature type="compositionally biased region" description="Basic and acidic residues" evidence="1">
    <location>
        <begin position="114"/>
        <end position="129"/>
    </location>
</feature>
<sequence>MAERKRGQSIEQRLCVPRRIQLVGALPTRSLTQHDLFIEQDKKQVSDRSAMSQLQGPGKMTRCLGQKGKEAESKALMDKVPVDALDDGKKSVARKRRRKSGKMGIKGGSSQGERGSRVEWWREGDEATRRQTKQCRARTMIEP</sequence>
<evidence type="ECO:0000313" key="2">
    <source>
        <dbReference type="EMBL" id="PHH62805.1"/>
    </source>
</evidence>
<dbReference type="AlphaFoldDB" id="A0A2C5XZZ4"/>
<protein>
    <submittedName>
        <fullName evidence="2">Uncharacterized protein</fullName>
    </submittedName>
</protein>
<evidence type="ECO:0000313" key="3">
    <source>
        <dbReference type="Proteomes" id="UP000226192"/>
    </source>
</evidence>
<evidence type="ECO:0000256" key="1">
    <source>
        <dbReference type="SAM" id="MobiDB-lite"/>
    </source>
</evidence>